<dbReference type="SUPFAM" id="SSF52540">
    <property type="entry name" value="P-loop containing nucleoside triphosphate hydrolases"/>
    <property type="match status" value="1"/>
</dbReference>
<accession>A0A2M7XGG5</accession>
<evidence type="ECO:0000313" key="2">
    <source>
        <dbReference type="Proteomes" id="UP000231263"/>
    </source>
</evidence>
<comment type="caution">
    <text evidence="1">The sequence shown here is derived from an EMBL/GenBank/DDBJ whole genome shotgun (WGS) entry which is preliminary data.</text>
</comment>
<dbReference type="Gene3D" id="3.40.50.300">
    <property type="entry name" value="P-loop containing nucleotide triphosphate hydrolases"/>
    <property type="match status" value="1"/>
</dbReference>
<sequence>MKLIILNGPCGVGKSTLAKALHTEMPLSFLVDIDVINGFIADHEDDIDKEERWKISKEVSKAILKTMLELGRDVIVDKMIYDDTLLNEYREIAESFSSEVFEIILWAEKAVVMARASERGFLKSGRLTAESCELFWHKIDELKALRQEVEIIDSTWLTSEEVLKKVKNVLGKNSSEN</sequence>
<reference evidence="2" key="1">
    <citation type="submission" date="2017-09" db="EMBL/GenBank/DDBJ databases">
        <title>Depth-based differentiation of microbial function through sediment-hosted aquifers and enrichment of novel symbionts in the deep terrestrial subsurface.</title>
        <authorList>
            <person name="Probst A.J."/>
            <person name="Ladd B."/>
            <person name="Jarett J.K."/>
            <person name="Geller-Mcgrath D.E."/>
            <person name="Sieber C.M.K."/>
            <person name="Emerson J.B."/>
            <person name="Anantharaman K."/>
            <person name="Thomas B.C."/>
            <person name="Malmstrom R."/>
            <person name="Stieglmeier M."/>
            <person name="Klingl A."/>
            <person name="Woyke T."/>
            <person name="Ryan C.M."/>
            <person name="Banfield J.F."/>
        </authorList>
    </citation>
    <scope>NUCLEOTIDE SEQUENCE [LARGE SCALE GENOMIC DNA]</scope>
</reference>
<protein>
    <recommendedName>
        <fullName evidence="3">AAA family ATPase</fullName>
    </recommendedName>
</protein>
<dbReference type="Proteomes" id="UP000231263">
    <property type="component" value="Unassembled WGS sequence"/>
</dbReference>
<proteinExistence type="predicted"/>
<gene>
    <name evidence="1" type="ORF">CO173_00995</name>
</gene>
<evidence type="ECO:0000313" key="1">
    <source>
        <dbReference type="EMBL" id="PJA46949.1"/>
    </source>
</evidence>
<evidence type="ECO:0008006" key="3">
    <source>
        <dbReference type="Google" id="ProtNLM"/>
    </source>
</evidence>
<name>A0A2M7XGG5_9BACT</name>
<dbReference type="AlphaFoldDB" id="A0A2M7XGG5"/>
<organism evidence="1 2">
    <name type="scientific">Candidatus Uhrbacteria bacterium CG_4_9_14_3_um_filter_41_35</name>
    <dbReference type="NCBI Taxonomy" id="1975034"/>
    <lineage>
        <taxon>Bacteria</taxon>
        <taxon>Candidatus Uhriibacteriota</taxon>
    </lineage>
</organism>
<dbReference type="InterPro" id="IPR027417">
    <property type="entry name" value="P-loop_NTPase"/>
</dbReference>
<dbReference type="EMBL" id="PFWT01000006">
    <property type="protein sequence ID" value="PJA46949.1"/>
    <property type="molecule type" value="Genomic_DNA"/>
</dbReference>
<dbReference type="Pfam" id="PF13671">
    <property type="entry name" value="AAA_33"/>
    <property type="match status" value="1"/>
</dbReference>